<evidence type="ECO:0000256" key="11">
    <source>
        <dbReference type="ARBA" id="ARBA00049244"/>
    </source>
</evidence>
<dbReference type="InterPro" id="IPR008921">
    <property type="entry name" value="DNA_pol3_clamp-load_cplx_C"/>
</dbReference>
<dbReference type="SMART" id="SM00382">
    <property type="entry name" value="AAA"/>
    <property type="match status" value="1"/>
</dbReference>
<dbReference type="CDD" id="cd18137">
    <property type="entry name" value="HLD_clamp_pol_III_gamma_tau"/>
    <property type="match status" value="1"/>
</dbReference>
<dbReference type="Pfam" id="PF13177">
    <property type="entry name" value="DNA_pol3_delta2"/>
    <property type="match status" value="1"/>
</dbReference>
<dbReference type="Gene3D" id="1.20.272.10">
    <property type="match status" value="1"/>
</dbReference>
<dbReference type="SUPFAM" id="SSF52540">
    <property type="entry name" value="P-loop containing nucleoside triphosphate hydrolases"/>
    <property type="match status" value="1"/>
</dbReference>
<proteinExistence type="inferred from homology"/>
<dbReference type="SUPFAM" id="SSF48019">
    <property type="entry name" value="post-AAA+ oligomerization domain-like"/>
    <property type="match status" value="1"/>
</dbReference>
<evidence type="ECO:0000259" key="13">
    <source>
        <dbReference type="SMART" id="SM00382"/>
    </source>
</evidence>
<sequence length="581" mass="64338">MSYVALYRKWRPKDFADLVGQDHISHTLAQAIKNGKIGHAYLFSGPRGTGKTSTAKILAKALNCEHGPTAKPCNKCSNCEKINNNTFMDVYEIDAASNRGIDEIRDLRETVKFAPAEGKYKVYIIDEVHMLTSEAFNALLKTLEEPPEHVVFVLATTEIQKVPATIQSRCQRYDFRRITQNDIKKQLQKISAAINIAAEDEALSIIAVHADGGMRDALSLLDQCTALSTEKLTAENVRHILGIIDYEYIWQITDSIINNDTQGILHAVGELIAAGKAISQLLIELALHWRSVMIYKASGEIALEEQEAGSVLARQAAAFKHEQLTAMIDAVYEASGQIRWSPQPRVTVEMALMRLCYPYETASENNVSAEDTRLLAMEKKISHLENVISKLENSARAAIVPAVKKSSSTEKNNIKTKNAGSNEHIPAQAVKPVSPAVSEMLSPEQREEALPVWQAVLDGLREQHKIPALACVEKAQVRGMANNQMILAFKASFLKARTERADYKNLIEELLLAKTGQHINLVCVMDQPASKKILSDESADKNTAVEKKTETAGDRNDLSIEEKKRLQNAVDIFGGNIIEET</sequence>
<gene>
    <name evidence="14" type="ORF">J2S01_002425</name>
</gene>
<dbReference type="Proteomes" id="UP001239167">
    <property type="component" value="Unassembled WGS sequence"/>
</dbReference>
<keyword evidence="9" id="KW-0067">ATP-binding</keyword>
<dbReference type="EC" id="2.7.7.7" evidence="2"/>
<keyword evidence="4 14" id="KW-0548">Nucleotidyltransferase</keyword>
<dbReference type="InterPro" id="IPR022754">
    <property type="entry name" value="DNA_pol_III_gamma-3"/>
</dbReference>
<dbReference type="PANTHER" id="PTHR11669">
    <property type="entry name" value="REPLICATION FACTOR C / DNA POLYMERASE III GAMMA-TAU SUBUNIT"/>
    <property type="match status" value="1"/>
</dbReference>
<keyword evidence="8" id="KW-0862">Zinc</keyword>
<comment type="catalytic activity">
    <reaction evidence="11">
        <text>DNA(n) + a 2'-deoxyribonucleoside 5'-triphosphate = DNA(n+1) + diphosphate</text>
        <dbReference type="Rhea" id="RHEA:22508"/>
        <dbReference type="Rhea" id="RHEA-COMP:17339"/>
        <dbReference type="Rhea" id="RHEA-COMP:17340"/>
        <dbReference type="ChEBI" id="CHEBI:33019"/>
        <dbReference type="ChEBI" id="CHEBI:61560"/>
        <dbReference type="ChEBI" id="CHEBI:173112"/>
        <dbReference type="EC" id="2.7.7.7"/>
    </reaction>
</comment>
<dbReference type="CDD" id="cd00009">
    <property type="entry name" value="AAA"/>
    <property type="match status" value="1"/>
</dbReference>
<protein>
    <recommendedName>
        <fullName evidence="2">DNA-directed DNA polymerase</fullName>
        <ecNumber evidence="2">2.7.7.7</ecNumber>
    </recommendedName>
</protein>
<keyword evidence="10" id="KW-0239">DNA-directed DNA polymerase</keyword>
<comment type="similarity">
    <text evidence="1">Belongs to the DnaX/STICHEL family.</text>
</comment>
<organism evidence="14 15">
    <name type="scientific">Pectinatus haikarae</name>
    <dbReference type="NCBI Taxonomy" id="349096"/>
    <lineage>
        <taxon>Bacteria</taxon>
        <taxon>Bacillati</taxon>
        <taxon>Bacillota</taxon>
        <taxon>Negativicutes</taxon>
        <taxon>Selenomonadales</taxon>
        <taxon>Selenomonadaceae</taxon>
        <taxon>Pectinatus</taxon>
    </lineage>
</organism>
<evidence type="ECO:0000256" key="5">
    <source>
        <dbReference type="ARBA" id="ARBA00022705"/>
    </source>
</evidence>
<name>A0ABT9YA21_9FIRM</name>
<dbReference type="InterPro" id="IPR001270">
    <property type="entry name" value="ClpA/B"/>
</dbReference>
<dbReference type="PRINTS" id="PR00300">
    <property type="entry name" value="CLPPROTEASEA"/>
</dbReference>
<dbReference type="GO" id="GO:0003887">
    <property type="term" value="F:DNA-directed DNA polymerase activity"/>
    <property type="evidence" value="ECO:0007669"/>
    <property type="project" value="UniProtKB-EC"/>
</dbReference>
<dbReference type="Pfam" id="PF22608">
    <property type="entry name" value="DNAX_ATPase_lid"/>
    <property type="match status" value="1"/>
</dbReference>
<dbReference type="EMBL" id="JAUSUE010000020">
    <property type="protein sequence ID" value="MDQ0204693.1"/>
    <property type="molecule type" value="Genomic_DNA"/>
</dbReference>
<comment type="caution">
    <text evidence="14">The sequence shown here is derived from an EMBL/GenBank/DDBJ whole genome shotgun (WGS) entry which is preliminary data.</text>
</comment>
<keyword evidence="6" id="KW-0479">Metal-binding</keyword>
<accession>A0ABT9YA21</accession>
<keyword evidence="5" id="KW-0235">DNA replication</keyword>
<dbReference type="Gene3D" id="3.40.50.300">
    <property type="entry name" value="P-loop containing nucleotide triphosphate hydrolases"/>
    <property type="match status" value="1"/>
</dbReference>
<evidence type="ECO:0000256" key="12">
    <source>
        <dbReference type="SAM" id="MobiDB-lite"/>
    </source>
</evidence>
<dbReference type="InterPro" id="IPR050238">
    <property type="entry name" value="DNA_Rep/Repair_Clamp_Loader"/>
</dbReference>
<dbReference type="Pfam" id="PF12169">
    <property type="entry name" value="DNA_pol3_gamma3"/>
    <property type="match status" value="1"/>
</dbReference>
<feature type="domain" description="AAA+ ATPase" evidence="13">
    <location>
        <begin position="37"/>
        <end position="185"/>
    </location>
</feature>
<keyword evidence="7" id="KW-0547">Nucleotide-binding</keyword>
<dbReference type="InterPro" id="IPR003593">
    <property type="entry name" value="AAA+_ATPase"/>
</dbReference>
<evidence type="ECO:0000256" key="10">
    <source>
        <dbReference type="ARBA" id="ARBA00022932"/>
    </source>
</evidence>
<dbReference type="NCBIfam" id="NF004046">
    <property type="entry name" value="PRK05563.1"/>
    <property type="match status" value="1"/>
</dbReference>
<evidence type="ECO:0000256" key="2">
    <source>
        <dbReference type="ARBA" id="ARBA00012417"/>
    </source>
</evidence>
<dbReference type="InterPro" id="IPR045085">
    <property type="entry name" value="HLD_clamp_pol_III_gamma_tau"/>
</dbReference>
<dbReference type="PANTHER" id="PTHR11669:SF0">
    <property type="entry name" value="PROTEIN STICHEL-LIKE 2"/>
    <property type="match status" value="1"/>
</dbReference>
<evidence type="ECO:0000256" key="8">
    <source>
        <dbReference type="ARBA" id="ARBA00022833"/>
    </source>
</evidence>
<dbReference type="NCBIfam" id="TIGR02397">
    <property type="entry name" value="dnaX_nterm"/>
    <property type="match status" value="1"/>
</dbReference>
<dbReference type="InterPro" id="IPR012763">
    <property type="entry name" value="DNA_pol_III_sug/sutau_N"/>
</dbReference>
<dbReference type="Gene3D" id="1.10.8.60">
    <property type="match status" value="1"/>
</dbReference>
<feature type="region of interest" description="Disordered" evidence="12">
    <location>
        <begin position="406"/>
        <end position="425"/>
    </location>
</feature>
<evidence type="ECO:0000256" key="3">
    <source>
        <dbReference type="ARBA" id="ARBA00022679"/>
    </source>
</evidence>
<keyword evidence="3 14" id="KW-0808">Transferase</keyword>
<evidence type="ECO:0000256" key="9">
    <source>
        <dbReference type="ARBA" id="ARBA00022840"/>
    </source>
</evidence>
<dbReference type="InterPro" id="IPR027417">
    <property type="entry name" value="P-loop_NTPase"/>
</dbReference>
<evidence type="ECO:0000313" key="15">
    <source>
        <dbReference type="Proteomes" id="UP001239167"/>
    </source>
</evidence>
<feature type="compositionally biased region" description="Polar residues" evidence="12">
    <location>
        <begin position="406"/>
        <end position="421"/>
    </location>
</feature>
<evidence type="ECO:0000256" key="4">
    <source>
        <dbReference type="ARBA" id="ARBA00022695"/>
    </source>
</evidence>
<evidence type="ECO:0000256" key="1">
    <source>
        <dbReference type="ARBA" id="ARBA00006360"/>
    </source>
</evidence>
<reference evidence="14 15" key="1">
    <citation type="submission" date="2023-07" db="EMBL/GenBank/DDBJ databases">
        <title>Genomic Encyclopedia of Type Strains, Phase IV (KMG-IV): sequencing the most valuable type-strain genomes for metagenomic binning, comparative biology and taxonomic classification.</title>
        <authorList>
            <person name="Goeker M."/>
        </authorList>
    </citation>
    <scope>NUCLEOTIDE SEQUENCE [LARGE SCALE GENOMIC DNA]</scope>
    <source>
        <strain evidence="14 15">DSM 16980</strain>
    </source>
</reference>
<evidence type="ECO:0000313" key="14">
    <source>
        <dbReference type="EMBL" id="MDQ0204693.1"/>
    </source>
</evidence>
<dbReference type="RefSeq" id="WP_307225014.1">
    <property type="nucleotide sequence ID" value="NZ_CP116940.1"/>
</dbReference>
<evidence type="ECO:0000256" key="6">
    <source>
        <dbReference type="ARBA" id="ARBA00022723"/>
    </source>
</evidence>
<keyword evidence="15" id="KW-1185">Reference proteome</keyword>
<evidence type="ECO:0000256" key="7">
    <source>
        <dbReference type="ARBA" id="ARBA00022741"/>
    </source>
</evidence>